<keyword evidence="1" id="KW-0472">Membrane</keyword>
<dbReference type="PANTHER" id="PTHR42305:SF1">
    <property type="entry name" value="MEMBRANE PROTEIN RV1733C-RELATED"/>
    <property type="match status" value="1"/>
</dbReference>
<dbReference type="EMBL" id="CP026304">
    <property type="protein sequence ID" value="AVZ76728.1"/>
    <property type="molecule type" value="Genomic_DNA"/>
</dbReference>
<organism evidence="2 3">
    <name type="scientific">Streptomyces lunaelactis</name>
    <dbReference type="NCBI Taxonomy" id="1535768"/>
    <lineage>
        <taxon>Bacteria</taxon>
        <taxon>Bacillati</taxon>
        <taxon>Actinomycetota</taxon>
        <taxon>Actinomycetes</taxon>
        <taxon>Kitasatosporales</taxon>
        <taxon>Streptomycetaceae</taxon>
        <taxon>Streptomyces</taxon>
    </lineage>
</organism>
<dbReference type="RefSeq" id="WP_108154018.1">
    <property type="nucleotide sequence ID" value="NZ_CP026304.1"/>
</dbReference>
<evidence type="ECO:0000256" key="1">
    <source>
        <dbReference type="SAM" id="Phobius"/>
    </source>
</evidence>
<accession>A0A2R4TC77</accession>
<evidence type="ECO:0008006" key="4">
    <source>
        <dbReference type="Google" id="ProtNLM"/>
    </source>
</evidence>
<name>A0A2R4TC77_9ACTN</name>
<dbReference type="InterPro" id="IPR039708">
    <property type="entry name" value="MT1774/Rv1733c-like"/>
</dbReference>
<reference evidence="2 3" key="1">
    <citation type="submission" date="2018-01" db="EMBL/GenBank/DDBJ databases">
        <title>Complete genome sequence of Streptomyces lunaelactis MM109T, a Ferroverdin A producer isolated from cave moonmilk deposits.</title>
        <authorList>
            <person name="Naome A."/>
            <person name="Martinet L."/>
            <person name="Maciejewska M."/>
            <person name="Anderssen S."/>
            <person name="Adam D."/>
            <person name="Tenconi E."/>
            <person name="Deflandre B."/>
            <person name="Arguelles-Arias A."/>
            <person name="Calusinska M."/>
            <person name="Copieters W."/>
            <person name="Karim L."/>
            <person name="Hanikenne M."/>
            <person name="Baurain D."/>
            <person name="van Wezel G."/>
            <person name="Smargiasso N."/>
            <person name="de Pauw E."/>
            <person name="Delfosse P."/>
            <person name="Rigali S."/>
        </authorList>
    </citation>
    <scope>NUCLEOTIDE SEQUENCE [LARGE SCALE GENOMIC DNA]</scope>
    <source>
        <strain evidence="2 3">MM109</strain>
    </source>
</reference>
<keyword evidence="1" id="KW-0812">Transmembrane</keyword>
<protein>
    <recommendedName>
        <fullName evidence="4">Transmembrane protein</fullName>
    </recommendedName>
</protein>
<keyword evidence="3" id="KW-1185">Reference proteome</keyword>
<proteinExistence type="predicted"/>
<sequence>MGRKVRLWRWRCNPLRRRSYVVEGWIILGLASVTFVAAPLVGAVACEAVRDARAHERHERHVTAATLEEDAAPAAAGATRAGAVARWAAPDGTARIGRVPVTGQPRRGARVDVWTDRHGAVTAAPVSAAAARIDAVLAGVAIAAFICLLALAGRRIVGWQLDRRRSELWACEWTRVGPRWDRRNA</sequence>
<dbReference type="GeneID" id="55660565"/>
<dbReference type="PANTHER" id="PTHR42305">
    <property type="entry name" value="MEMBRANE PROTEIN RV1733C-RELATED"/>
    <property type="match status" value="1"/>
</dbReference>
<dbReference type="AlphaFoldDB" id="A0A2R4TC77"/>
<evidence type="ECO:0000313" key="3">
    <source>
        <dbReference type="Proteomes" id="UP000244201"/>
    </source>
</evidence>
<keyword evidence="1" id="KW-1133">Transmembrane helix</keyword>
<dbReference type="Proteomes" id="UP000244201">
    <property type="component" value="Chromosome"/>
</dbReference>
<dbReference type="KEGG" id="slk:SLUN_35540"/>
<feature type="transmembrane region" description="Helical" evidence="1">
    <location>
        <begin position="135"/>
        <end position="157"/>
    </location>
</feature>
<dbReference type="OrthoDB" id="4213157at2"/>
<evidence type="ECO:0000313" key="2">
    <source>
        <dbReference type="EMBL" id="AVZ76728.1"/>
    </source>
</evidence>
<gene>
    <name evidence="2" type="ORF">SLUN_35540</name>
</gene>
<feature type="transmembrane region" description="Helical" evidence="1">
    <location>
        <begin position="20"/>
        <end position="41"/>
    </location>
</feature>